<protein>
    <submittedName>
        <fullName evidence="1">Uncharacterized protein</fullName>
    </submittedName>
</protein>
<evidence type="ECO:0000313" key="1">
    <source>
        <dbReference type="EMBL" id="KAJ1359759.1"/>
    </source>
</evidence>
<dbReference type="EMBL" id="JAHQIW010003696">
    <property type="protein sequence ID" value="KAJ1359759.1"/>
    <property type="molecule type" value="Genomic_DNA"/>
</dbReference>
<organism evidence="1 2">
    <name type="scientific">Parelaphostrongylus tenuis</name>
    <name type="common">Meningeal worm</name>
    <dbReference type="NCBI Taxonomy" id="148309"/>
    <lineage>
        <taxon>Eukaryota</taxon>
        <taxon>Metazoa</taxon>
        <taxon>Ecdysozoa</taxon>
        <taxon>Nematoda</taxon>
        <taxon>Chromadorea</taxon>
        <taxon>Rhabditida</taxon>
        <taxon>Rhabditina</taxon>
        <taxon>Rhabditomorpha</taxon>
        <taxon>Strongyloidea</taxon>
        <taxon>Metastrongylidae</taxon>
        <taxon>Parelaphostrongylus</taxon>
    </lineage>
</organism>
<accession>A0AAD5N7N5</accession>
<evidence type="ECO:0000313" key="2">
    <source>
        <dbReference type="Proteomes" id="UP001196413"/>
    </source>
</evidence>
<proteinExistence type="predicted"/>
<gene>
    <name evidence="1" type="ORF">KIN20_018556</name>
</gene>
<reference evidence="1" key="1">
    <citation type="submission" date="2021-06" db="EMBL/GenBank/DDBJ databases">
        <title>Parelaphostrongylus tenuis whole genome reference sequence.</title>
        <authorList>
            <person name="Garwood T.J."/>
            <person name="Larsen P.A."/>
            <person name="Fountain-Jones N.M."/>
            <person name="Garbe J.R."/>
            <person name="Macchietto M.G."/>
            <person name="Kania S.A."/>
            <person name="Gerhold R.W."/>
            <person name="Richards J.E."/>
            <person name="Wolf T.M."/>
        </authorList>
    </citation>
    <scope>NUCLEOTIDE SEQUENCE</scope>
    <source>
        <strain evidence="1">MNPRO001-30</strain>
        <tissue evidence="1">Meninges</tissue>
    </source>
</reference>
<sequence>MTLTLKFFVSCNDSLAELSHEIWSDSQEQVKKLELEGLAQASFQTSEVRAICLLSASAVRAHFKWSKLDEIQ</sequence>
<dbReference type="Proteomes" id="UP001196413">
    <property type="component" value="Unassembled WGS sequence"/>
</dbReference>
<name>A0AAD5N7N5_PARTN</name>
<dbReference type="AlphaFoldDB" id="A0AAD5N7N5"/>
<keyword evidence="2" id="KW-1185">Reference proteome</keyword>
<comment type="caution">
    <text evidence="1">The sequence shown here is derived from an EMBL/GenBank/DDBJ whole genome shotgun (WGS) entry which is preliminary data.</text>
</comment>